<feature type="compositionally biased region" description="Low complexity" evidence="1">
    <location>
        <begin position="141"/>
        <end position="150"/>
    </location>
</feature>
<keyword evidence="2" id="KW-1133">Transmembrane helix</keyword>
<dbReference type="Proteomes" id="UP000651156">
    <property type="component" value="Unassembled WGS sequence"/>
</dbReference>
<keyword evidence="2" id="KW-0812">Transmembrane</keyword>
<accession>A0ABR9UMF4</accession>
<keyword evidence="2" id="KW-0472">Membrane</keyword>
<proteinExistence type="predicted"/>
<feature type="transmembrane region" description="Helical" evidence="2">
    <location>
        <begin position="87"/>
        <end position="108"/>
    </location>
</feature>
<organism evidence="3 4">
    <name type="scientific">Gloeocapsopsis crepidinum LEGE 06123</name>
    <dbReference type="NCBI Taxonomy" id="588587"/>
    <lineage>
        <taxon>Bacteria</taxon>
        <taxon>Bacillati</taxon>
        <taxon>Cyanobacteriota</taxon>
        <taxon>Cyanophyceae</taxon>
        <taxon>Oscillatoriophycideae</taxon>
        <taxon>Chroococcales</taxon>
        <taxon>Chroococcaceae</taxon>
        <taxon>Gloeocapsopsis</taxon>
    </lineage>
</organism>
<gene>
    <name evidence="3" type="ORF">IQ230_03590</name>
</gene>
<evidence type="ECO:0000256" key="1">
    <source>
        <dbReference type="SAM" id="MobiDB-lite"/>
    </source>
</evidence>
<feature type="compositionally biased region" description="Acidic residues" evidence="1">
    <location>
        <begin position="127"/>
        <end position="136"/>
    </location>
</feature>
<protein>
    <submittedName>
        <fullName evidence="3">Uncharacterized protein</fullName>
    </submittedName>
</protein>
<dbReference type="EMBL" id="JADEWN010000006">
    <property type="protein sequence ID" value="MBE9189462.1"/>
    <property type="molecule type" value="Genomic_DNA"/>
</dbReference>
<evidence type="ECO:0000313" key="3">
    <source>
        <dbReference type="EMBL" id="MBE9189462.1"/>
    </source>
</evidence>
<dbReference type="RefSeq" id="WP_193930713.1">
    <property type="nucleotide sequence ID" value="NZ_CAWPMZ010000111.1"/>
</dbReference>
<sequence length="304" mass="33091">MSQTPNPQPPSSQPQEQVTSNLGFVKKQSVRVLRGTINVLEKLVTKLETEPTVPTTPFWKQLQRGWSKFLAGIRNFLPGNASLSDTALTGIIAGIVVIVVGTTVFFLAPKSPPPEVAEVPPVLIQEEPEPPQEEPEPTIPPQAVAEAPQPVTEPPQEEPLLIPAPSELVAPEPPQAVAEIPSPVPSETAPSEPIIEPMLPVIEPTPEQSLIAAIEKQVAEVSDRYGDGMIQSLQVNFPANSLTVKLKTDWYNLEPSQQDKLTAQMFQRAKELDFIYLEVVDPQGSLLARSPVVGENMVILKRQA</sequence>
<evidence type="ECO:0000313" key="4">
    <source>
        <dbReference type="Proteomes" id="UP000651156"/>
    </source>
</evidence>
<keyword evidence="4" id="KW-1185">Reference proteome</keyword>
<reference evidence="3 4" key="1">
    <citation type="submission" date="2020-10" db="EMBL/GenBank/DDBJ databases">
        <authorList>
            <person name="Castelo-Branco R."/>
            <person name="Eusebio N."/>
            <person name="Adriana R."/>
            <person name="Vieira A."/>
            <person name="Brugerolle De Fraissinette N."/>
            <person name="Rezende De Castro R."/>
            <person name="Schneider M.P."/>
            <person name="Vasconcelos V."/>
            <person name="Leao P.N."/>
        </authorList>
    </citation>
    <scope>NUCLEOTIDE SEQUENCE [LARGE SCALE GENOMIC DNA]</scope>
    <source>
        <strain evidence="3 4">LEGE 06123</strain>
    </source>
</reference>
<feature type="region of interest" description="Disordered" evidence="1">
    <location>
        <begin position="127"/>
        <end position="159"/>
    </location>
</feature>
<name>A0ABR9UMF4_9CHRO</name>
<evidence type="ECO:0000256" key="2">
    <source>
        <dbReference type="SAM" id="Phobius"/>
    </source>
</evidence>
<comment type="caution">
    <text evidence="3">The sequence shown here is derived from an EMBL/GenBank/DDBJ whole genome shotgun (WGS) entry which is preliminary data.</text>
</comment>